<dbReference type="EMBL" id="CP017781">
    <property type="protein sequence ID" value="AOZ69710.1"/>
    <property type="molecule type" value="Genomic_DNA"/>
</dbReference>
<proteinExistence type="predicted"/>
<dbReference type="InterPro" id="IPR010323">
    <property type="entry name" value="DUF924"/>
</dbReference>
<organism evidence="1 2">
    <name type="scientific">Rhodobacter xanthinilyticus</name>
    <dbReference type="NCBI Taxonomy" id="1850250"/>
    <lineage>
        <taxon>Bacteria</taxon>
        <taxon>Pseudomonadati</taxon>
        <taxon>Pseudomonadota</taxon>
        <taxon>Alphaproteobacteria</taxon>
        <taxon>Rhodobacterales</taxon>
        <taxon>Rhodobacter group</taxon>
        <taxon>Rhodobacter</taxon>
    </lineage>
</organism>
<dbReference type="AlphaFoldDB" id="A0A1D9MD50"/>
<sequence>MEQVTSVIAFWRDVVGPERWFDADPLLDQELRLRFERLWRKARVGALEGWEESPAGRLALILLLDTFPRRMFRGTREAFLGDPVARGVADRALARGDDACHGAGCGADPLEGAVRLFFYMPFLHAEDLRAQERGLALIAEHIRGAAEEDARARHMVIRRFGRFPWRNAAVGRHSSDEEAAFLWAGGYDWALRAQRPRGRAA</sequence>
<accession>A0A1D9MD50</accession>
<keyword evidence="2" id="KW-1185">Reference proteome</keyword>
<gene>
    <name evidence="1" type="ORF">LPB142_10595</name>
</gene>
<dbReference type="Gene3D" id="1.20.58.320">
    <property type="entry name" value="TPR-like"/>
    <property type="match status" value="1"/>
</dbReference>
<name>A0A1D9MD50_9RHOB</name>
<dbReference type="STRING" id="1850250.LPB142_10595"/>
<reference evidence="1 2" key="1">
    <citation type="submission" date="2016-10" db="EMBL/GenBank/DDBJ databases">
        <title>Rhodobacter sp. LPB0142, isolated from sea water.</title>
        <authorList>
            <person name="Kim E."/>
            <person name="Yi H."/>
        </authorList>
    </citation>
    <scope>NUCLEOTIDE SEQUENCE [LARGE SCALE GENOMIC DNA]</scope>
    <source>
        <strain evidence="1 2">LPB0142</strain>
    </source>
</reference>
<dbReference type="Pfam" id="PF06041">
    <property type="entry name" value="DUF924"/>
    <property type="match status" value="1"/>
</dbReference>
<dbReference type="InterPro" id="IPR011990">
    <property type="entry name" value="TPR-like_helical_dom_sf"/>
</dbReference>
<evidence type="ECO:0008006" key="3">
    <source>
        <dbReference type="Google" id="ProtNLM"/>
    </source>
</evidence>
<evidence type="ECO:0000313" key="2">
    <source>
        <dbReference type="Proteomes" id="UP000176562"/>
    </source>
</evidence>
<dbReference type="RefSeq" id="WP_071166356.1">
    <property type="nucleotide sequence ID" value="NZ_CP017781.1"/>
</dbReference>
<dbReference type="KEGG" id="rhp:LPB142_10595"/>
<dbReference type="Gene3D" id="1.25.40.10">
    <property type="entry name" value="Tetratricopeptide repeat domain"/>
    <property type="match status" value="1"/>
</dbReference>
<evidence type="ECO:0000313" key="1">
    <source>
        <dbReference type="EMBL" id="AOZ69710.1"/>
    </source>
</evidence>
<dbReference type="SUPFAM" id="SSF48452">
    <property type="entry name" value="TPR-like"/>
    <property type="match status" value="1"/>
</dbReference>
<protein>
    <recommendedName>
        <fullName evidence="3">DUF924 domain-containing protein</fullName>
    </recommendedName>
</protein>
<dbReference type="Proteomes" id="UP000176562">
    <property type="component" value="Chromosome"/>
</dbReference>